<gene>
    <name evidence="8" type="primary">MRPL50</name>
</gene>
<dbReference type="GO" id="GO:0005762">
    <property type="term" value="C:mitochondrial large ribosomal subunit"/>
    <property type="evidence" value="ECO:0007669"/>
    <property type="project" value="Ensembl"/>
</dbReference>
<keyword evidence="4" id="KW-0496">Mitochondrion</keyword>
<comment type="subcellular location">
    <subcellularLocation>
        <location evidence="1">Mitochondrion</location>
    </subcellularLocation>
</comment>
<dbReference type="PANTHER" id="PTHR31542:SF1">
    <property type="entry name" value="LARGE RIBOSOMAL SUBUNIT PROTEIN ML50"/>
    <property type="match status" value="1"/>
</dbReference>
<reference evidence="8" key="2">
    <citation type="submission" date="2025-09" db="UniProtKB">
        <authorList>
            <consortium name="Ensembl"/>
        </authorList>
    </citation>
    <scope>IDENTIFICATION</scope>
</reference>
<accession>A0A8D0GWU2</accession>
<reference evidence="8" key="1">
    <citation type="submission" date="2025-08" db="UniProtKB">
        <authorList>
            <consortium name="Ensembl"/>
        </authorList>
    </citation>
    <scope>IDENTIFICATION</scope>
</reference>
<name>A0A8D0GWU2_SPHPU</name>
<dbReference type="Ensembl" id="ENSSPUT00000011554.1">
    <property type="protein sequence ID" value="ENSSPUP00000010833.1"/>
    <property type="gene ID" value="ENSSPUG00000008348.1"/>
</dbReference>
<evidence type="ECO:0000256" key="7">
    <source>
        <dbReference type="ARBA" id="ARBA00035398"/>
    </source>
</evidence>
<evidence type="ECO:0000256" key="3">
    <source>
        <dbReference type="ARBA" id="ARBA00022980"/>
    </source>
</evidence>
<dbReference type="AlphaFoldDB" id="A0A8D0GWU2"/>
<proteinExistence type="inferred from homology"/>
<evidence type="ECO:0000256" key="1">
    <source>
        <dbReference type="ARBA" id="ARBA00004173"/>
    </source>
</evidence>
<dbReference type="Proteomes" id="UP000694392">
    <property type="component" value="Unplaced"/>
</dbReference>
<evidence type="ECO:0000256" key="4">
    <source>
        <dbReference type="ARBA" id="ARBA00023128"/>
    </source>
</evidence>
<organism evidence="8 9">
    <name type="scientific">Sphenodon punctatus</name>
    <name type="common">Tuatara</name>
    <name type="synonym">Hatteria punctata</name>
    <dbReference type="NCBI Taxonomy" id="8508"/>
    <lineage>
        <taxon>Eukaryota</taxon>
        <taxon>Metazoa</taxon>
        <taxon>Chordata</taxon>
        <taxon>Craniata</taxon>
        <taxon>Vertebrata</taxon>
        <taxon>Euteleostomi</taxon>
        <taxon>Lepidosauria</taxon>
        <taxon>Sphenodontia</taxon>
        <taxon>Sphenodontidae</taxon>
        <taxon>Sphenodon</taxon>
    </lineage>
</organism>
<evidence type="ECO:0000256" key="5">
    <source>
        <dbReference type="ARBA" id="ARBA00023274"/>
    </source>
</evidence>
<keyword evidence="9" id="KW-1185">Reference proteome</keyword>
<dbReference type="GO" id="GO:0005829">
    <property type="term" value="C:cytosol"/>
    <property type="evidence" value="ECO:0007669"/>
    <property type="project" value="Ensembl"/>
</dbReference>
<keyword evidence="5" id="KW-0687">Ribonucleoprotein</keyword>
<dbReference type="GeneTree" id="ENSGT00390000004279"/>
<evidence type="ECO:0000256" key="6">
    <source>
        <dbReference type="ARBA" id="ARBA00035183"/>
    </source>
</evidence>
<evidence type="ECO:0000313" key="8">
    <source>
        <dbReference type="Ensembl" id="ENSSPUP00000010833.1"/>
    </source>
</evidence>
<dbReference type="OMA" id="LMCSAQD"/>
<evidence type="ECO:0000313" key="9">
    <source>
        <dbReference type="Proteomes" id="UP000694392"/>
    </source>
</evidence>
<protein>
    <recommendedName>
        <fullName evidence="6">Large ribosomal subunit protein mL50</fullName>
    </recommendedName>
    <alternativeName>
        <fullName evidence="7">39S ribosomal protein L50, mitochondrial</fullName>
    </alternativeName>
</protein>
<comment type="similarity">
    <text evidence="2">Belongs to the mitochondrion-specific ribosomal protein mL50 family.</text>
</comment>
<keyword evidence="3" id="KW-0689">Ribosomal protein</keyword>
<dbReference type="InterPro" id="IPR018305">
    <property type="entry name" value="Ribosomal_m50"/>
</dbReference>
<dbReference type="PANTHER" id="PTHR31542">
    <property type="entry name" value="39A RIBOSOMAL PROTEIN L50, MITOCHONDRIAL"/>
    <property type="match status" value="1"/>
</dbReference>
<evidence type="ECO:0000256" key="2">
    <source>
        <dbReference type="ARBA" id="ARBA00008860"/>
    </source>
</evidence>
<dbReference type="Pfam" id="PF10501">
    <property type="entry name" value="Ribosomal_L50"/>
    <property type="match status" value="1"/>
</dbReference>
<sequence>MAASIGLLRTWRQGLSPGLHARTAFWERTRKKPAEPVEVSAQVQEPSLVCPPLRSRKYFPPKDLEGRLESRVREIFGPSLPADWQEASLEDKQLKYHLLSQLAAELGHMIPNSQLFQMCRVKDVLTFYSTAVKDVSKFDELSTVELPSNLKIRWEY</sequence>